<organism evidence="3 4">
    <name type="scientific">Faunimonas pinastri</name>
    <dbReference type="NCBI Taxonomy" id="1855383"/>
    <lineage>
        <taxon>Bacteria</taxon>
        <taxon>Pseudomonadati</taxon>
        <taxon>Pseudomonadota</taxon>
        <taxon>Alphaproteobacteria</taxon>
        <taxon>Hyphomicrobiales</taxon>
        <taxon>Afifellaceae</taxon>
        <taxon>Faunimonas</taxon>
    </lineage>
</organism>
<dbReference type="SFLD" id="SFLDG01150">
    <property type="entry name" value="Main.1:_Beta-like"/>
    <property type="match status" value="1"/>
</dbReference>
<sequence length="200" mass="22613">MKLYYSPAMSSLSEHIAILETGIECDLEKVDMKSKTTEDGRDFREINPKGQVPALLLDDGSVLTENAAVLQFIGDRAGREDLVPNPGTIERARFQEWLSFIGMELHKNASWGLRAGDNQEIKQKARTLLEERLGNMEKLLGERDFLVGEDFTLADCYGFFALRIMGKLDITLDRWPALKSYHDRVAARPHVREAMQAEGL</sequence>
<feature type="domain" description="GST C-terminal" evidence="2">
    <location>
        <begin position="87"/>
        <end position="200"/>
    </location>
</feature>
<evidence type="ECO:0000259" key="1">
    <source>
        <dbReference type="PROSITE" id="PS50404"/>
    </source>
</evidence>
<dbReference type="InterPro" id="IPR040079">
    <property type="entry name" value="Glutathione_S-Trfase"/>
</dbReference>
<evidence type="ECO:0000313" key="4">
    <source>
        <dbReference type="Proteomes" id="UP000199647"/>
    </source>
</evidence>
<dbReference type="InterPro" id="IPR004045">
    <property type="entry name" value="Glutathione_S-Trfase_N"/>
</dbReference>
<dbReference type="PROSITE" id="PS50404">
    <property type="entry name" value="GST_NTER"/>
    <property type="match status" value="1"/>
</dbReference>
<protein>
    <submittedName>
        <fullName evidence="3">Glutathione S-transferase</fullName>
    </submittedName>
</protein>
<dbReference type="GO" id="GO:0016740">
    <property type="term" value="F:transferase activity"/>
    <property type="evidence" value="ECO:0007669"/>
    <property type="project" value="UniProtKB-KW"/>
</dbReference>
<dbReference type="SUPFAM" id="SSF52833">
    <property type="entry name" value="Thioredoxin-like"/>
    <property type="match status" value="1"/>
</dbReference>
<dbReference type="InterPro" id="IPR004046">
    <property type="entry name" value="GST_C"/>
</dbReference>
<dbReference type="Gene3D" id="3.40.30.10">
    <property type="entry name" value="Glutaredoxin"/>
    <property type="match status" value="1"/>
</dbReference>
<dbReference type="InterPro" id="IPR036249">
    <property type="entry name" value="Thioredoxin-like_sf"/>
</dbReference>
<accession>A0A1H9P0U5</accession>
<proteinExistence type="predicted"/>
<dbReference type="Gene3D" id="1.20.1050.10">
    <property type="match status" value="1"/>
</dbReference>
<dbReference type="SFLD" id="SFLDS00019">
    <property type="entry name" value="Glutathione_Transferase_(cytos"/>
    <property type="match status" value="1"/>
</dbReference>
<dbReference type="Proteomes" id="UP000199647">
    <property type="component" value="Unassembled WGS sequence"/>
</dbReference>
<dbReference type="OrthoDB" id="8772754at2"/>
<evidence type="ECO:0000313" key="3">
    <source>
        <dbReference type="EMBL" id="SER41741.1"/>
    </source>
</evidence>
<keyword evidence="3" id="KW-0808">Transferase</keyword>
<dbReference type="SUPFAM" id="SSF47616">
    <property type="entry name" value="GST C-terminal domain-like"/>
    <property type="match status" value="1"/>
</dbReference>
<name>A0A1H9P0U5_9HYPH</name>
<dbReference type="PANTHER" id="PTHR44051">
    <property type="entry name" value="GLUTATHIONE S-TRANSFERASE-RELATED"/>
    <property type="match status" value="1"/>
</dbReference>
<evidence type="ECO:0000259" key="2">
    <source>
        <dbReference type="PROSITE" id="PS50405"/>
    </source>
</evidence>
<feature type="domain" description="GST N-terminal" evidence="1">
    <location>
        <begin position="1"/>
        <end position="81"/>
    </location>
</feature>
<dbReference type="EMBL" id="FOFG01000018">
    <property type="protein sequence ID" value="SER41741.1"/>
    <property type="molecule type" value="Genomic_DNA"/>
</dbReference>
<dbReference type="RefSeq" id="WP_092499249.1">
    <property type="nucleotide sequence ID" value="NZ_FOFG01000018.1"/>
</dbReference>
<reference evidence="3 4" key="1">
    <citation type="submission" date="2016-10" db="EMBL/GenBank/DDBJ databases">
        <authorList>
            <person name="de Groot N.N."/>
        </authorList>
    </citation>
    <scope>NUCLEOTIDE SEQUENCE [LARGE SCALE GENOMIC DNA]</scope>
    <source>
        <strain evidence="3 4">A52C2</strain>
    </source>
</reference>
<dbReference type="InterPro" id="IPR010987">
    <property type="entry name" value="Glutathione-S-Trfase_C-like"/>
</dbReference>
<dbReference type="InterPro" id="IPR036282">
    <property type="entry name" value="Glutathione-S-Trfase_C_sf"/>
</dbReference>
<dbReference type="STRING" id="1855383.SAMN05216548_11817"/>
<dbReference type="Pfam" id="PF00043">
    <property type="entry name" value="GST_C"/>
    <property type="match status" value="1"/>
</dbReference>
<dbReference type="SFLD" id="SFLDG00358">
    <property type="entry name" value="Main_(cytGST)"/>
    <property type="match status" value="1"/>
</dbReference>
<dbReference type="CDD" id="cd03188">
    <property type="entry name" value="GST_C_Beta"/>
    <property type="match status" value="1"/>
</dbReference>
<dbReference type="PROSITE" id="PS50405">
    <property type="entry name" value="GST_CTER"/>
    <property type="match status" value="1"/>
</dbReference>
<dbReference type="AlphaFoldDB" id="A0A1H9P0U5"/>
<dbReference type="CDD" id="cd03057">
    <property type="entry name" value="GST_N_Beta"/>
    <property type="match status" value="1"/>
</dbReference>
<dbReference type="PANTHER" id="PTHR44051:SF8">
    <property type="entry name" value="GLUTATHIONE S-TRANSFERASE GSTA"/>
    <property type="match status" value="1"/>
</dbReference>
<gene>
    <name evidence="3" type="ORF">SAMN05216548_11817</name>
</gene>
<dbReference type="Pfam" id="PF13409">
    <property type="entry name" value="GST_N_2"/>
    <property type="match status" value="1"/>
</dbReference>
<keyword evidence="4" id="KW-1185">Reference proteome</keyword>